<evidence type="ECO:0000256" key="1">
    <source>
        <dbReference type="ARBA" id="ARBA00023015"/>
    </source>
</evidence>
<accession>A0A645EHN4</accession>
<sequence length="108" mass="11542">MQETQVIRALAALAQDARLRIFRALVVAGPDGMTPGVLATQLEIPANSLSFHLKELANAGLVSQERQGRNLVYRAEYAVMNDLLSYLTENCCGGSAAQCAPTSASCRC</sequence>
<evidence type="ECO:0000256" key="2">
    <source>
        <dbReference type="ARBA" id="ARBA00023125"/>
    </source>
</evidence>
<dbReference type="InterPro" id="IPR036390">
    <property type="entry name" value="WH_DNA-bd_sf"/>
</dbReference>
<dbReference type="GO" id="GO:0003700">
    <property type="term" value="F:DNA-binding transcription factor activity"/>
    <property type="evidence" value="ECO:0007669"/>
    <property type="project" value="InterPro"/>
</dbReference>
<proteinExistence type="predicted"/>
<organism evidence="5">
    <name type="scientific">bioreactor metagenome</name>
    <dbReference type="NCBI Taxonomy" id="1076179"/>
    <lineage>
        <taxon>unclassified sequences</taxon>
        <taxon>metagenomes</taxon>
        <taxon>ecological metagenomes</taxon>
    </lineage>
</organism>
<dbReference type="EMBL" id="VSSQ01046149">
    <property type="protein sequence ID" value="MPN00103.1"/>
    <property type="molecule type" value="Genomic_DNA"/>
</dbReference>
<dbReference type="NCBIfam" id="NF033788">
    <property type="entry name" value="HTH_metalloreg"/>
    <property type="match status" value="1"/>
</dbReference>
<dbReference type="GO" id="GO:0003677">
    <property type="term" value="F:DNA binding"/>
    <property type="evidence" value="ECO:0007669"/>
    <property type="project" value="UniProtKB-KW"/>
</dbReference>
<dbReference type="CDD" id="cd00090">
    <property type="entry name" value="HTH_ARSR"/>
    <property type="match status" value="1"/>
</dbReference>
<keyword evidence="1" id="KW-0805">Transcription regulation</keyword>
<dbReference type="InterPro" id="IPR001845">
    <property type="entry name" value="HTH_ArsR_DNA-bd_dom"/>
</dbReference>
<comment type="caution">
    <text evidence="5">The sequence shown here is derived from an EMBL/GenBank/DDBJ whole genome shotgun (WGS) entry which is preliminary data.</text>
</comment>
<name>A0A645EHN4_9ZZZZ</name>
<dbReference type="AlphaFoldDB" id="A0A645EHN4"/>
<protein>
    <recommendedName>
        <fullName evidence="4">HTH arsR-type domain-containing protein</fullName>
    </recommendedName>
</protein>
<feature type="domain" description="HTH arsR-type" evidence="4">
    <location>
        <begin position="1"/>
        <end position="95"/>
    </location>
</feature>
<keyword evidence="3" id="KW-0804">Transcription</keyword>
<dbReference type="PANTHER" id="PTHR43132:SF2">
    <property type="entry name" value="ARSENICAL RESISTANCE OPERON REPRESSOR ARSR-RELATED"/>
    <property type="match status" value="1"/>
</dbReference>
<dbReference type="Pfam" id="PF12840">
    <property type="entry name" value="HTH_20"/>
    <property type="match status" value="1"/>
</dbReference>
<reference evidence="5" key="1">
    <citation type="submission" date="2019-08" db="EMBL/GenBank/DDBJ databases">
        <authorList>
            <person name="Kucharzyk K."/>
            <person name="Murdoch R.W."/>
            <person name="Higgins S."/>
            <person name="Loffler F."/>
        </authorList>
    </citation>
    <scope>NUCLEOTIDE SEQUENCE</scope>
</reference>
<dbReference type="PRINTS" id="PR00778">
    <property type="entry name" value="HTHARSR"/>
</dbReference>
<evidence type="ECO:0000259" key="4">
    <source>
        <dbReference type="PROSITE" id="PS50987"/>
    </source>
</evidence>
<keyword evidence="2" id="KW-0238">DNA-binding</keyword>
<dbReference type="PROSITE" id="PS50987">
    <property type="entry name" value="HTH_ARSR_2"/>
    <property type="match status" value="1"/>
</dbReference>
<dbReference type="InterPro" id="IPR011991">
    <property type="entry name" value="ArsR-like_HTH"/>
</dbReference>
<gene>
    <name evidence="5" type="ORF">SDC9_147297</name>
</gene>
<evidence type="ECO:0000256" key="3">
    <source>
        <dbReference type="ARBA" id="ARBA00023163"/>
    </source>
</evidence>
<evidence type="ECO:0000313" key="5">
    <source>
        <dbReference type="EMBL" id="MPN00103.1"/>
    </source>
</evidence>
<dbReference type="SMART" id="SM00418">
    <property type="entry name" value="HTH_ARSR"/>
    <property type="match status" value="1"/>
</dbReference>
<dbReference type="PANTHER" id="PTHR43132">
    <property type="entry name" value="ARSENICAL RESISTANCE OPERON REPRESSOR ARSR-RELATED"/>
    <property type="match status" value="1"/>
</dbReference>
<dbReference type="Gene3D" id="1.10.10.10">
    <property type="entry name" value="Winged helix-like DNA-binding domain superfamily/Winged helix DNA-binding domain"/>
    <property type="match status" value="1"/>
</dbReference>
<dbReference type="SUPFAM" id="SSF46785">
    <property type="entry name" value="Winged helix' DNA-binding domain"/>
    <property type="match status" value="1"/>
</dbReference>
<dbReference type="InterPro" id="IPR051011">
    <property type="entry name" value="Metal_resp_trans_reg"/>
</dbReference>
<dbReference type="InterPro" id="IPR036388">
    <property type="entry name" value="WH-like_DNA-bd_sf"/>
</dbReference>